<dbReference type="SUPFAM" id="SSF54909">
    <property type="entry name" value="Dimeric alpha+beta barrel"/>
    <property type="match status" value="1"/>
</dbReference>
<dbReference type="Gene3D" id="3.30.70.1060">
    <property type="entry name" value="Dimeric alpha+beta barrel"/>
    <property type="match status" value="1"/>
</dbReference>
<accession>A0A1J5SU28</accession>
<sequence>MKNYDSTNTYVLLFRHSVDHPLPSPEEMQRNFERWSAWIDGLVSQGESSGGQRLDEAGTVVRNVGGVRIVDGPFVEGKEVVGGTLAVTAPSLAAATEIAKGCPGLDHGFSVEVRPALCRAG</sequence>
<dbReference type="AlphaFoldDB" id="A0A1J5SU28"/>
<evidence type="ECO:0000259" key="1">
    <source>
        <dbReference type="Pfam" id="PF03795"/>
    </source>
</evidence>
<dbReference type="PANTHER" id="PTHR35174:SF1">
    <property type="entry name" value="BLL0086 PROTEIN"/>
    <property type="match status" value="1"/>
</dbReference>
<dbReference type="Pfam" id="PF03795">
    <property type="entry name" value="YCII"/>
    <property type="match status" value="1"/>
</dbReference>
<dbReference type="EMBL" id="MLJW01000052">
    <property type="protein sequence ID" value="OIR05124.1"/>
    <property type="molecule type" value="Genomic_DNA"/>
</dbReference>
<dbReference type="InterPro" id="IPR005545">
    <property type="entry name" value="YCII"/>
</dbReference>
<reference evidence="2" key="1">
    <citation type="submission" date="2016-10" db="EMBL/GenBank/DDBJ databases">
        <title>Sequence of Gallionella enrichment culture.</title>
        <authorList>
            <person name="Poehlein A."/>
            <person name="Muehling M."/>
            <person name="Daniel R."/>
        </authorList>
    </citation>
    <scope>NUCLEOTIDE SEQUENCE</scope>
</reference>
<name>A0A1J5SU28_9ZZZZ</name>
<dbReference type="InterPro" id="IPR011008">
    <property type="entry name" value="Dimeric_a/b-barrel"/>
</dbReference>
<dbReference type="PANTHER" id="PTHR35174">
    <property type="entry name" value="BLL7171 PROTEIN-RELATED"/>
    <property type="match status" value="1"/>
</dbReference>
<organism evidence="2">
    <name type="scientific">mine drainage metagenome</name>
    <dbReference type="NCBI Taxonomy" id="410659"/>
    <lineage>
        <taxon>unclassified sequences</taxon>
        <taxon>metagenomes</taxon>
        <taxon>ecological metagenomes</taxon>
    </lineage>
</organism>
<gene>
    <name evidence="2" type="ORF">GALL_126820</name>
</gene>
<proteinExistence type="predicted"/>
<comment type="caution">
    <text evidence="2">The sequence shown here is derived from an EMBL/GenBank/DDBJ whole genome shotgun (WGS) entry which is preliminary data.</text>
</comment>
<evidence type="ECO:0000313" key="2">
    <source>
        <dbReference type="EMBL" id="OIR05124.1"/>
    </source>
</evidence>
<protein>
    <submittedName>
        <fullName evidence="2">YCII-related domain protein</fullName>
    </submittedName>
</protein>
<feature type="domain" description="YCII-related" evidence="1">
    <location>
        <begin position="26"/>
        <end position="113"/>
    </location>
</feature>